<feature type="transmembrane region" description="Helical" evidence="1">
    <location>
        <begin position="20"/>
        <end position="44"/>
    </location>
</feature>
<dbReference type="OrthoDB" id="3039335at2759"/>
<name>A0A9P5X0X5_9AGAR</name>
<keyword evidence="1" id="KW-0812">Transmembrane</keyword>
<sequence>MTSIGIPFLAIQQVSLTRSGIILLYLAFVIVVFVELLASTVYIFREGWVFLPDKEWGENPSGKLGERDPRFKKLRLWGERQMIPHWYHHETEKNEKNGRLISGSLVDMKNRVYTKVVVIDGAYPNSRSLAATVRGEMTGM</sequence>
<gene>
    <name evidence="2" type="ORF">P691DRAFT_810136</name>
</gene>
<keyword evidence="1" id="KW-1133">Transmembrane helix</keyword>
<reference evidence="2" key="1">
    <citation type="submission" date="2020-11" db="EMBL/GenBank/DDBJ databases">
        <authorList>
            <consortium name="DOE Joint Genome Institute"/>
            <person name="Ahrendt S."/>
            <person name="Riley R."/>
            <person name="Andreopoulos W."/>
            <person name="Labutti K."/>
            <person name="Pangilinan J."/>
            <person name="Ruiz-Duenas F.J."/>
            <person name="Barrasa J.M."/>
            <person name="Sanchez-Garcia M."/>
            <person name="Camarero S."/>
            <person name="Miyauchi S."/>
            <person name="Serrano A."/>
            <person name="Linde D."/>
            <person name="Babiker R."/>
            <person name="Drula E."/>
            <person name="Ayuso-Fernandez I."/>
            <person name="Pacheco R."/>
            <person name="Padilla G."/>
            <person name="Ferreira P."/>
            <person name="Barriuso J."/>
            <person name="Kellner H."/>
            <person name="Castanera R."/>
            <person name="Alfaro M."/>
            <person name="Ramirez L."/>
            <person name="Pisabarro A.G."/>
            <person name="Kuo A."/>
            <person name="Tritt A."/>
            <person name="Lipzen A."/>
            <person name="He G."/>
            <person name="Yan M."/>
            <person name="Ng V."/>
            <person name="Cullen D."/>
            <person name="Martin F."/>
            <person name="Rosso M.-N."/>
            <person name="Henrissat B."/>
            <person name="Hibbett D."/>
            <person name="Martinez A.T."/>
            <person name="Grigoriev I.V."/>
        </authorList>
    </citation>
    <scope>NUCLEOTIDE SEQUENCE</scope>
    <source>
        <strain evidence="2">MF-IS2</strain>
    </source>
</reference>
<evidence type="ECO:0000313" key="3">
    <source>
        <dbReference type="Proteomes" id="UP000807342"/>
    </source>
</evidence>
<accession>A0A9P5X0X5</accession>
<keyword evidence="3" id="KW-1185">Reference proteome</keyword>
<evidence type="ECO:0000313" key="2">
    <source>
        <dbReference type="EMBL" id="KAF9442758.1"/>
    </source>
</evidence>
<dbReference type="Proteomes" id="UP000807342">
    <property type="component" value="Unassembled WGS sequence"/>
</dbReference>
<organism evidence="2 3">
    <name type="scientific">Macrolepiota fuliginosa MF-IS2</name>
    <dbReference type="NCBI Taxonomy" id="1400762"/>
    <lineage>
        <taxon>Eukaryota</taxon>
        <taxon>Fungi</taxon>
        <taxon>Dikarya</taxon>
        <taxon>Basidiomycota</taxon>
        <taxon>Agaricomycotina</taxon>
        <taxon>Agaricomycetes</taxon>
        <taxon>Agaricomycetidae</taxon>
        <taxon>Agaricales</taxon>
        <taxon>Agaricineae</taxon>
        <taxon>Agaricaceae</taxon>
        <taxon>Macrolepiota</taxon>
    </lineage>
</organism>
<evidence type="ECO:0000256" key="1">
    <source>
        <dbReference type="SAM" id="Phobius"/>
    </source>
</evidence>
<dbReference type="AlphaFoldDB" id="A0A9P5X0X5"/>
<comment type="caution">
    <text evidence="2">The sequence shown here is derived from an EMBL/GenBank/DDBJ whole genome shotgun (WGS) entry which is preliminary data.</text>
</comment>
<proteinExistence type="predicted"/>
<dbReference type="EMBL" id="MU151572">
    <property type="protein sequence ID" value="KAF9442758.1"/>
    <property type="molecule type" value="Genomic_DNA"/>
</dbReference>
<keyword evidence="1" id="KW-0472">Membrane</keyword>
<protein>
    <submittedName>
        <fullName evidence="2">Uncharacterized protein</fullName>
    </submittedName>
</protein>